<dbReference type="STRING" id="1080227.A8L45_17460"/>
<evidence type="ECO:0000256" key="1">
    <source>
        <dbReference type="SAM" id="MobiDB-lite"/>
    </source>
</evidence>
<keyword evidence="3" id="KW-1185">Reference proteome</keyword>
<dbReference type="RefSeq" id="WP_068904636.1">
    <property type="nucleotide sequence ID" value="NZ_JBHUIF010000019.1"/>
</dbReference>
<dbReference type="AlphaFoldDB" id="A0A1C3EDP6"/>
<comment type="caution">
    <text evidence="2">The sequence shown here is derived from an EMBL/GenBank/DDBJ whole genome shotgun (WGS) entry which is preliminary data.</text>
</comment>
<proteinExistence type="predicted"/>
<gene>
    <name evidence="2" type="ORF">A8L45_17460</name>
</gene>
<dbReference type="EMBL" id="LYBM01000037">
    <property type="protein sequence ID" value="ODA31376.1"/>
    <property type="molecule type" value="Genomic_DNA"/>
</dbReference>
<protein>
    <submittedName>
        <fullName evidence="2">Uncharacterized protein</fullName>
    </submittedName>
</protein>
<dbReference type="Proteomes" id="UP000094936">
    <property type="component" value="Unassembled WGS sequence"/>
</dbReference>
<sequence>MFRQSGNYNVEKAQQSYDSAFLNGLSGHGHYGKNNRNEQRHLASRQKKLPVQSGVTKKQAIQDAKEYGQIAWDIRSDILGLVADSTDATKDVIGLLSGDNGLYTSGDFEFSYGSYIGAAKLIHDTAFSVYDWYKGNKSPSSLEANPLLSTIDQALNNNAKTAAYLKKRMVKNIAGDAVSYAGGVLSSGTHVNALGAVRHGRADTKTGVHLFRLKKLLNKFKGQGLGLECELCEVIIKCKQLKLEAQSVGFAMDMIPGNVVTGSATSVIGFLHGVSLAERLKDLSPAIIAAAQRLHYRAFYELDDDYGLAGLFDEEIEWEKCHDTPALDMVREIFSQAAKIEKEKVLFNVRGHKFKIGGEHYKADKLMREPAGWLAIVDKLELL</sequence>
<feature type="region of interest" description="Disordered" evidence="1">
    <location>
        <begin position="28"/>
        <end position="49"/>
    </location>
</feature>
<accession>A0A1C3EDP6</accession>
<reference evidence="2 3" key="1">
    <citation type="submission" date="2016-05" db="EMBL/GenBank/DDBJ databases">
        <title>Genomic Taxonomy of the Vibrionaceae.</title>
        <authorList>
            <person name="Gomez-Gil B."/>
            <person name="Enciso-Ibarra J."/>
        </authorList>
    </citation>
    <scope>NUCLEOTIDE SEQUENCE [LARGE SCALE GENOMIC DNA]</scope>
    <source>
        <strain evidence="2 3">CAIM 1920</strain>
    </source>
</reference>
<organism evidence="2 3">
    <name type="scientific">Veronia pacifica</name>
    <dbReference type="NCBI Taxonomy" id="1080227"/>
    <lineage>
        <taxon>Bacteria</taxon>
        <taxon>Pseudomonadati</taxon>
        <taxon>Pseudomonadota</taxon>
        <taxon>Gammaproteobacteria</taxon>
        <taxon>Vibrionales</taxon>
        <taxon>Vibrionaceae</taxon>
        <taxon>Veronia</taxon>
    </lineage>
</organism>
<evidence type="ECO:0000313" key="2">
    <source>
        <dbReference type="EMBL" id="ODA31376.1"/>
    </source>
</evidence>
<evidence type="ECO:0000313" key="3">
    <source>
        <dbReference type="Proteomes" id="UP000094936"/>
    </source>
</evidence>
<dbReference type="OrthoDB" id="6395814at2"/>
<name>A0A1C3EDP6_9GAMM</name>